<accession>A0A1V6WF07</accession>
<proteinExistence type="predicted"/>
<keyword evidence="2" id="KW-1185">Reference proteome</keyword>
<reference evidence="2" key="1">
    <citation type="journal article" date="2017" name="Nat. Microbiol.">
        <title>Global analysis of biosynthetic gene clusters reveals vast potential of secondary metabolite production in Penicillium species.</title>
        <authorList>
            <person name="Nielsen J.C."/>
            <person name="Grijseels S."/>
            <person name="Prigent S."/>
            <person name="Ji B."/>
            <person name="Dainat J."/>
            <person name="Nielsen K.F."/>
            <person name="Frisvad J.C."/>
            <person name="Workman M."/>
            <person name="Nielsen J."/>
        </authorList>
    </citation>
    <scope>NUCLEOTIDE SEQUENCE [LARGE SCALE GENOMIC DNA]</scope>
    <source>
        <strain evidence="2">IBT 13039</strain>
    </source>
</reference>
<dbReference type="EMBL" id="MOOB01000285">
    <property type="protein sequence ID" value="OQE61452.1"/>
    <property type="molecule type" value="Genomic_DNA"/>
</dbReference>
<organism evidence="1 2">
    <name type="scientific">Penicillium nalgiovense</name>
    <dbReference type="NCBI Taxonomy" id="60175"/>
    <lineage>
        <taxon>Eukaryota</taxon>
        <taxon>Fungi</taxon>
        <taxon>Dikarya</taxon>
        <taxon>Ascomycota</taxon>
        <taxon>Pezizomycotina</taxon>
        <taxon>Eurotiomycetes</taxon>
        <taxon>Eurotiomycetidae</taxon>
        <taxon>Eurotiales</taxon>
        <taxon>Aspergillaceae</taxon>
        <taxon>Penicillium</taxon>
    </lineage>
</organism>
<evidence type="ECO:0000313" key="2">
    <source>
        <dbReference type="Proteomes" id="UP000191691"/>
    </source>
</evidence>
<name>A0A1V6WF07_PENNA</name>
<evidence type="ECO:0000313" key="1">
    <source>
        <dbReference type="EMBL" id="OQE61452.1"/>
    </source>
</evidence>
<feature type="non-terminal residue" evidence="1">
    <location>
        <position position="1"/>
    </location>
</feature>
<protein>
    <submittedName>
        <fullName evidence="1">Uncharacterized protein</fullName>
    </submittedName>
</protein>
<gene>
    <name evidence="1" type="ORF">PENNAL_c0285G11834</name>
</gene>
<sequence>PVQAPLRGARDQYSSVPRRARISLLDFDLLLLVIVVTRSGGASRSQ</sequence>
<dbReference type="AlphaFoldDB" id="A0A1V6WF07"/>
<comment type="caution">
    <text evidence="1">The sequence shown here is derived from an EMBL/GenBank/DDBJ whole genome shotgun (WGS) entry which is preliminary data.</text>
</comment>
<dbReference type="Proteomes" id="UP000191691">
    <property type="component" value="Unassembled WGS sequence"/>
</dbReference>